<protein>
    <submittedName>
        <fullName evidence="2">Uncharacterized protein</fullName>
    </submittedName>
</protein>
<name>A0ABU6ZPZ5_9FABA</name>
<gene>
    <name evidence="2" type="ORF">PIB30_079786</name>
</gene>
<feature type="region of interest" description="Disordered" evidence="1">
    <location>
        <begin position="1"/>
        <end position="34"/>
    </location>
</feature>
<reference evidence="2 3" key="1">
    <citation type="journal article" date="2023" name="Plants (Basel)">
        <title>Bridging the Gap: Combining Genomics and Transcriptomics Approaches to Understand Stylosanthes scabra, an Orphan Legume from the Brazilian Caatinga.</title>
        <authorList>
            <person name="Ferreira-Neto J.R.C."/>
            <person name="da Silva M.D."/>
            <person name="Binneck E."/>
            <person name="de Melo N.F."/>
            <person name="da Silva R.H."/>
            <person name="de Melo A.L.T.M."/>
            <person name="Pandolfi V."/>
            <person name="Bustamante F.O."/>
            <person name="Brasileiro-Vidal A.C."/>
            <person name="Benko-Iseppon A.M."/>
        </authorList>
    </citation>
    <scope>NUCLEOTIDE SEQUENCE [LARGE SCALE GENOMIC DNA]</scope>
    <source>
        <tissue evidence="2">Leaves</tissue>
    </source>
</reference>
<dbReference type="Proteomes" id="UP001341840">
    <property type="component" value="Unassembled WGS sequence"/>
</dbReference>
<proteinExistence type="predicted"/>
<comment type="caution">
    <text evidence="2">The sequence shown here is derived from an EMBL/GenBank/DDBJ whole genome shotgun (WGS) entry which is preliminary data.</text>
</comment>
<evidence type="ECO:0000256" key="1">
    <source>
        <dbReference type="SAM" id="MobiDB-lite"/>
    </source>
</evidence>
<evidence type="ECO:0000313" key="2">
    <source>
        <dbReference type="EMBL" id="MED6224025.1"/>
    </source>
</evidence>
<feature type="non-terminal residue" evidence="2">
    <location>
        <position position="92"/>
    </location>
</feature>
<accession>A0ABU6ZPZ5</accession>
<sequence length="92" mass="9932">MVREGKAPAKAPTSIATGFTAGNPSQPLNDAYSDTECQNNAGKLAASSPIFELPLMFSEAIQEEFQLFHRHNCRGLSALILSPLYTSLCTED</sequence>
<evidence type="ECO:0000313" key="3">
    <source>
        <dbReference type="Proteomes" id="UP001341840"/>
    </source>
</evidence>
<dbReference type="EMBL" id="JASCZI010273002">
    <property type="protein sequence ID" value="MED6224025.1"/>
    <property type="molecule type" value="Genomic_DNA"/>
</dbReference>
<organism evidence="2 3">
    <name type="scientific">Stylosanthes scabra</name>
    <dbReference type="NCBI Taxonomy" id="79078"/>
    <lineage>
        <taxon>Eukaryota</taxon>
        <taxon>Viridiplantae</taxon>
        <taxon>Streptophyta</taxon>
        <taxon>Embryophyta</taxon>
        <taxon>Tracheophyta</taxon>
        <taxon>Spermatophyta</taxon>
        <taxon>Magnoliopsida</taxon>
        <taxon>eudicotyledons</taxon>
        <taxon>Gunneridae</taxon>
        <taxon>Pentapetalae</taxon>
        <taxon>rosids</taxon>
        <taxon>fabids</taxon>
        <taxon>Fabales</taxon>
        <taxon>Fabaceae</taxon>
        <taxon>Papilionoideae</taxon>
        <taxon>50 kb inversion clade</taxon>
        <taxon>dalbergioids sensu lato</taxon>
        <taxon>Dalbergieae</taxon>
        <taxon>Pterocarpus clade</taxon>
        <taxon>Stylosanthes</taxon>
    </lineage>
</organism>
<feature type="compositionally biased region" description="Polar residues" evidence="1">
    <location>
        <begin position="14"/>
        <end position="28"/>
    </location>
</feature>
<keyword evidence="3" id="KW-1185">Reference proteome</keyword>